<dbReference type="EMBL" id="BARV01004508">
    <property type="protein sequence ID" value="GAI18180.1"/>
    <property type="molecule type" value="Genomic_DNA"/>
</dbReference>
<keyword evidence="1" id="KW-0812">Transmembrane</keyword>
<proteinExistence type="predicted"/>
<accession>X1MTZ7</accession>
<protein>
    <recommendedName>
        <fullName evidence="3">Acriflavin resistance protein</fullName>
    </recommendedName>
</protein>
<dbReference type="PANTHER" id="PTHR32063">
    <property type="match status" value="1"/>
</dbReference>
<organism evidence="2">
    <name type="scientific">marine sediment metagenome</name>
    <dbReference type="NCBI Taxonomy" id="412755"/>
    <lineage>
        <taxon>unclassified sequences</taxon>
        <taxon>metagenomes</taxon>
        <taxon>ecological metagenomes</taxon>
    </lineage>
</organism>
<feature type="transmembrane region" description="Helical" evidence="1">
    <location>
        <begin position="53"/>
        <end position="73"/>
    </location>
</feature>
<evidence type="ECO:0008006" key="3">
    <source>
        <dbReference type="Google" id="ProtNLM"/>
    </source>
</evidence>
<dbReference type="AlphaFoldDB" id="X1MTZ7"/>
<dbReference type="GO" id="GO:0042910">
    <property type="term" value="F:xenobiotic transmembrane transporter activity"/>
    <property type="evidence" value="ECO:0007669"/>
    <property type="project" value="TreeGrafter"/>
</dbReference>
<dbReference type="Gene3D" id="3.30.70.1430">
    <property type="entry name" value="Multidrug efflux transporter AcrB pore domain"/>
    <property type="match status" value="1"/>
</dbReference>
<sequence>MVALTIIPMLTSRFLKVERKKQGFAQKLNVFYKKLEDIYTKIIKWALAHRKTVIFSTIGVFFVSLILVLFIGAEFMPSVDQGEIYIKAEMPIGTKLAVTDSAVAKLEKILVEQIPEADVISTSIGSGSGFEALFGS</sequence>
<dbReference type="Pfam" id="PF00873">
    <property type="entry name" value="ACR_tran"/>
    <property type="match status" value="1"/>
</dbReference>
<dbReference type="PANTHER" id="PTHR32063:SF0">
    <property type="entry name" value="SWARMING MOTILITY PROTEIN SWRC"/>
    <property type="match status" value="1"/>
</dbReference>
<name>X1MTZ7_9ZZZZ</name>
<dbReference type="InterPro" id="IPR001036">
    <property type="entry name" value="Acrflvin-R"/>
</dbReference>
<comment type="caution">
    <text evidence="2">The sequence shown here is derived from an EMBL/GenBank/DDBJ whole genome shotgun (WGS) entry which is preliminary data.</text>
</comment>
<gene>
    <name evidence="2" type="ORF">S06H3_09960</name>
</gene>
<dbReference type="Gene3D" id="1.20.1640.10">
    <property type="entry name" value="Multidrug efflux transporter AcrB transmembrane domain"/>
    <property type="match status" value="2"/>
</dbReference>
<reference evidence="2" key="1">
    <citation type="journal article" date="2014" name="Front. Microbiol.">
        <title>High frequency of phylogenetically diverse reductive dehalogenase-homologous genes in deep subseafloor sedimentary metagenomes.</title>
        <authorList>
            <person name="Kawai M."/>
            <person name="Futagami T."/>
            <person name="Toyoda A."/>
            <person name="Takaki Y."/>
            <person name="Nishi S."/>
            <person name="Hori S."/>
            <person name="Arai W."/>
            <person name="Tsubouchi T."/>
            <person name="Morono Y."/>
            <person name="Uchiyama I."/>
            <person name="Ito T."/>
            <person name="Fujiyama A."/>
            <person name="Inagaki F."/>
            <person name="Takami H."/>
        </authorList>
    </citation>
    <scope>NUCLEOTIDE SEQUENCE</scope>
    <source>
        <strain evidence="2">Expedition CK06-06</strain>
    </source>
</reference>
<evidence type="ECO:0000256" key="1">
    <source>
        <dbReference type="SAM" id="Phobius"/>
    </source>
</evidence>
<dbReference type="GO" id="GO:0005886">
    <property type="term" value="C:plasma membrane"/>
    <property type="evidence" value="ECO:0007669"/>
    <property type="project" value="TreeGrafter"/>
</dbReference>
<evidence type="ECO:0000313" key="2">
    <source>
        <dbReference type="EMBL" id="GAI18180.1"/>
    </source>
</evidence>
<keyword evidence="1" id="KW-0472">Membrane</keyword>
<keyword evidence="1" id="KW-1133">Transmembrane helix</keyword>
<feature type="non-terminal residue" evidence="2">
    <location>
        <position position="136"/>
    </location>
</feature>